<dbReference type="InterPro" id="IPR005330">
    <property type="entry name" value="MHYT_dom"/>
</dbReference>
<dbReference type="PROSITE" id="PS50924">
    <property type="entry name" value="MHYT"/>
    <property type="match status" value="1"/>
</dbReference>
<dbReference type="RefSeq" id="WP_110250182.1">
    <property type="nucleotide sequence ID" value="NZ_QJJR01000001.1"/>
</dbReference>
<dbReference type="PROSITE" id="PS50887">
    <property type="entry name" value="GGDEF"/>
    <property type="match status" value="1"/>
</dbReference>
<feature type="domain" description="MHYT" evidence="4">
    <location>
        <begin position="5"/>
        <end position="197"/>
    </location>
</feature>
<feature type="transmembrane region" description="Helical" evidence="1">
    <location>
        <begin position="213"/>
        <end position="234"/>
    </location>
</feature>
<dbReference type="NCBIfam" id="TIGR00254">
    <property type="entry name" value="GGDEF"/>
    <property type="match status" value="1"/>
</dbReference>
<feature type="transmembrane region" description="Helical" evidence="1">
    <location>
        <begin position="76"/>
        <end position="94"/>
    </location>
</feature>
<dbReference type="Pfam" id="PF00990">
    <property type="entry name" value="GGDEF"/>
    <property type="match status" value="1"/>
</dbReference>
<feature type="domain" description="GGDEF" evidence="3">
    <location>
        <begin position="267"/>
        <end position="399"/>
    </location>
</feature>
<dbReference type="InterPro" id="IPR035919">
    <property type="entry name" value="EAL_sf"/>
</dbReference>
<dbReference type="Pfam" id="PF03707">
    <property type="entry name" value="MHYT"/>
    <property type="match status" value="3"/>
</dbReference>
<dbReference type="InterPro" id="IPR000160">
    <property type="entry name" value="GGDEF_dom"/>
</dbReference>
<dbReference type="SUPFAM" id="SSF141868">
    <property type="entry name" value="EAL domain-like"/>
    <property type="match status" value="1"/>
</dbReference>
<dbReference type="SMART" id="SM00267">
    <property type="entry name" value="GGDEF"/>
    <property type="match status" value="1"/>
</dbReference>
<dbReference type="GO" id="GO:0016020">
    <property type="term" value="C:membrane"/>
    <property type="evidence" value="ECO:0007669"/>
    <property type="project" value="UniProtKB-UniRule"/>
</dbReference>
<organism evidence="5 6">
    <name type="scientific">Streptohalobacillus salinus</name>
    <dbReference type="NCBI Taxonomy" id="621096"/>
    <lineage>
        <taxon>Bacteria</taxon>
        <taxon>Bacillati</taxon>
        <taxon>Bacillota</taxon>
        <taxon>Bacilli</taxon>
        <taxon>Bacillales</taxon>
        <taxon>Bacillaceae</taxon>
        <taxon>Streptohalobacillus</taxon>
    </lineage>
</organism>
<protein>
    <submittedName>
        <fullName evidence="5">Diguanylate cyclase (GGDEF)-like protein</fullName>
    </submittedName>
</protein>
<feature type="transmembrane region" description="Helical" evidence="1">
    <location>
        <begin position="171"/>
        <end position="193"/>
    </location>
</feature>
<dbReference type="InterPro" id="IPR029787">
    <property type="entry name" value="Nucleotide_cyclase"/>
</dbReference>
<dbReference type="CDD" id="cd01948">
    <property type="entry name" value="EAL"/>
    <property type="match status" value="1"/>
</dbReference>
<keyword evidence="1" id="KW-0472">Membrane</keyword>
<dbReference type="EMBL" id="QJJR01000001">
    <property type="protein sequence ID" value="PXW93085.1"/>
    <property type="molecule type" value="Genomic_DNA"/>
</dbReference>
<keyword evidence="1" id="KW-0812">Transmembrane</keyword>
<evidence type="ECO:0000256" key="1">
    <source>
        <dbReference type="PROSITE-ProRule" id="PRU00244"/>
    </source>
</evidence>
<dbReference type="Gene3D" id="3.20.20.450">
    <property type="entry name" value="EAL domain"/>
    <property type="match status" value="1"/>
</dbReference>
<dbReference type="PROSITE" id="PS50883">
    <property type="entry name" value="EAL"/>
    <property type="match status" value="1"/>
</dbReference>
<evidence type="ECO:0000259" key="3">
    <source>
        <dbReference type="PROSITE" id="PS50887"/>
    </source>
</evidence>
<sequence>MLDHYQLSIVGLSVIIAMTASFLALNIVAKLVDASVKAKRFWLISGSLVMGLGIWSMHFIGMLAFHTTMAVTYDPFITFISMLASVSASYLAFMLTVPKRINKRRLLAGGAAMASGITAMHYLGMEAMEMEAVIRYTPLLVVFSIIVAFIASYVALFLFLKFRSQHDGKGLKILASVVMGVAISGMHYIGMAAMTIEMHHGDDLNQASSNRNLLFAVIFSTVTLLVISWGMMLFDRRVLRKLAFKDTLTPLLNRHAMNHFFEFFEGDCLTALFVDIDRFKTINDTLGHQSGDRVINQVGAIVQQYVTTGVSAYRIGGDEFLILVEDNDEKRIISFAEELRADLNQPLHLTDAPVLISISIGISFCHQRHERGIQLLEEADIAVDQAKLNGRNQYAIYSEAMGHERVRRLMLEQDLPFAIQKDEFYLQYQPKINAVTGRIVGVEALIRWQHPKIGFISPGEFIPIAESTDFIIALTTWTLDQAIQQIKRWQIDGYQIPIAVNLSIKFIESVRVKDTIADMLALHHVNAELLEVEITETVVYNNLDAVVKEISEIRTLGVKVSMDDFGTGYSSISLLDTLPIDTLKLDKSFIATIGEERKQAVIEGILFIAERLELDVITEGVETIEEETILMNLGAYLMQGFYYSKPVHPFEIIQMVQARN</sequence>
<name>A0A2V3WFM9_9BACI</name>
<feature type="transmembrane region" description="Helical" evidence="1">
    <location>
        <begin position="6"/>
        <end position="29"/>
    </location>
</feature>
<feature type="transmembrane region" description="Helical" evidence="1">
    <location>
        <begin position="41"/>
        <end position="64"/>
    </location>
</feature>
<evidence type="ECO:0000259" key="2">
    <source>
        <dbReference type="PROSITE" id="PS50883"/>
    </source>
</evidence>
<keyword evidence="6" id="KW-1185">Reference proteome</keyword>
<evidence type="ECO:0000259" key="4">
    <source>
        <dbReference type="PROSITE" id="PS50924"/>
    </source>
</evidence>
<reference evidence="5 6" key="1">
    <citation type="submission" date="2018-05" db="EMBL/GenBank/DDBJ databases">
        <title>Genomic Encyclopedia of Type Strains, Phase IV (KMG-IV): sequencing the most valuable type-strain genomes for metagenomic binning, comparative biology and taxonomic classification.</title>
        <authorList>
            <person name="Goeker M."/>
        </authorList>
    </citation>
    <scope>NUCLEOTIDE SEQUENCE [LARGE SCALE GENOMIC DNA]</scope>
    <source>
        <strain evidence="5 6">DSM 22440</strain>
    </source>
</reference>
<dbReference type="GO" id="GO:0071111">
    <property type="term" value="F:cyclic-guanylate-specific phosphodiesterase activity"/>
    <property type="evidence" value="ECO:0007669"/>
    <property type="project" value="InterPro"/>
</dbReference>
<dbReference type="Gene3D" id="3.30.70.270">
    <property type="match status" value="1"/>
</dbReference>
<feature type="domain" description="EAL" evidence="2">
    <location>
        <begin position="408"/>
        <end position="660"/>
    </location>
</feature>
<dbReference type="PANTHER" id="PTHR33121:SF70">
    <property type="entry name" value="SIGNALING PROTEIN YKOW"/>
    <property type="match status" value="1"/>
</dbReference>
<dbReference type="InterPro" id="IPR043128">
    <property type="entry name" value="Rev_trsase/Diguanyl_cyclase"/>
</dbReference>
<dbReference type="Proteomes" id="UP000247922">
    <property type="component" value="Unassembled WGS sequence"/>
</dbReference>
<evidence type="ECO:0000313" key="5">
    <source>
        <dbReference type="EMBL" id="PXW93085.1"/>
    </source>
</evidence>
<dbReference type="PANTHER" id="PTHR33121">
    <property type="entry name" value="CYCLIC DI-GMP PHOSPHODIESTERASE PDEF"/>
    <property type="match status" value="1"/>
</dbReference>
<dbReference type="InterPro" id="IPR050706">
    <property type="entry name" value="Cyclic-di-GMP_PDE-like"/>
</dbReference>
<comment type="caution">
    <text evidence="5">The sequence shown here is derived from an EMBL/GenBank/DDBJ whole genome shotgun (WGS) entry which is preliminary data.</text>
</comment>
<dbReference type="CDD" id="cd01949">
    <property type="entry name" value="GGDEF"/>
    <property type="match status" value="1"/>
</dbReference>
<proteinExistence type="predicted"/>
<dbReference type="SMART" id="SM00052">
    <property type="entry name" value="EAL"/>
    <property type="match status" value="1"/>
</dbReference>
<dbReference type="AlphaFoldDB" id="A0A2V3WFM9"/>
<gene>
    <name evidence="5" type="ORF">DES38_101168</name>
</gene>
<dbReference type="Pfam" id="PF00563">
    <property type="entry name" value="EAL"/>
    <property type="match status" value="1"/>
</dbReference>
<dbReference type="SUPFAM" id="SSF55073">
    <property type="entry name" value="Nucleotide cyclase"/>
    <property type="match status" value="1"/>
</dbReference>
<dbReference type="OrthoDB" id="9759607at2"/>
<keyword evidence="1" id="KW-1133">Transmembrane helix</keyword>
<feature type="transmembrane region" description="Helical" evidence="1">
    <location>
        <begin position="106"/>
        <end position="124"/>
    </location>
</feature>
<feature type="transmembrane region" description="Helical" evidence="1">
    <location>
        <begin position="136"/>
        <end position="159"/>
    </location>
</feature>
<dbReference type="InterPro" id="IPR001633">
    <property type="entry name" value="EAL_dom"/>
</dbReference>
<accession>A0A2V3WFM9</accession>
<evidence type="ECO:0000313" key="6">
    <source>
        <dbReference type="Proteomes" id="UP000247922"/>
    </source>
</evidence>